<accession>A0A9N7YH30</accession>
<feature type="compositionally biased region" description="Polar residues" evidence="1">
    <location>
        <begin position="8"/>
        <end position="17"/>
    </location>
</feature>
<evidence type="ECO:0000313" key="3">
    <source>
        <dbReference type="Proteomes" id="UP001153269"/>
    </source>
</evidence>
<dbReference type="Proteomes" id="UP001153269">
    <property type="component" value="Unassembled WGS sequence"/>
</dbReference>
<evidence type="ECO:0000313" key="2">
    <source>
        <dbReference type="EMBL" id="CAB1426437.1"/>
    </source>
</evidence>
<feature type="region of interest" description="Disordered" evidence="1">
    <location>
        <begin position="69"/>
        <end position="124"/>
    </location>
</feature>
<sequence>MCSDRHASQTVPTDSPSPSLPAPGSENGGKPSRAACLSLGSEVGLKAQSDLKTQGGLLATARDRQLLLDVRKAAEHHRSYHTGSTPPSLNAPPQVSHSHSPPHPPSSIVKNYHQEQPCPPTSPPSLVVVKEGMASSLAPARIPPRADKASVYSSLSLPVSGGVGDEEAWGGVSYQLEDRKMAESLVPELPVADKLSKLPTNPDQSEFTVSRQLLCVVLKDAIKEAQVAVETTVIQTQLLEQTEKSPELCAPPAEEDPHTTALTSLVFPQQEQQSTCNHFSQSSSTPLSRNRTVGQRLVDQRKKQVLQPKTGVKRIKLSNKIKLGPMTVSAVDHWESLKTDSFTDLSLPLGEERFGSSSVMPAELLLKPAIPLEFHITE</sequence>
<reference evidence="2" key="1">
    <citation type="submission" date="2020-03" db="EMBL/GenBank/DDBJ databases">
        <authorList>
            <person name="Weist P."/>
        </authorList>
    </citation>
    <scope>NUCLEOTIDE SEQUENCE</scope>
</reference>
<name>A0A9N7YH30_PLEPL</name>
<feature type="region of interest" description="Disordered" evidence="1">
    <location>
        <begin position="1"/>
        <end position="35"/>
    </location>
</feature>
<keyword evidence="3" id="KW-1185">Reference proteome</keyword>
<feature type="compositionally biased region" description="Polar residues" evidence="1">
    <location>
        <begin position="81"/>
        <end position="95"/>
    </location>
</feature>
<proteinExistence type="predicted"/>
<organism evidence="2 3">
    <name type="scientific">Pleuronectes platessa</name>
    <name type="common">European plaice</name>
    <dbReference type="NCBI Taxonomy" id="8262"/>
    <lineage>
        <taxon>Eukaryota</taxon>
        <taxon>Metazoa</taxon>
        <taxon>Chordata</taxon>
        <taxon>Craniata</taxon>
        <taxon>Vertebrata</taxon>
        <taxon>Euteleostomi</taxon>
        <taxon>Actinopterygii</taxon>
        <taxon>Neopterygii</taxon>
        <taxon>Teleostei</taxon>
        <taxon>Neoteleostei</taxon>
        <taxon>Acanthomorphata</taxon>
        <taxon>Carangaria</taxon>
        <taxon>Pleuronectiformes</taxon>
        <taxon>Pleuronectoidei</taxon>
        <taxon>Pleuronectidae</taxon>
        <taxon>Pleuronectes</taxon>
    </lineage>
</organism>
<protein>
    <submittedName>
        <fullName evidence="2">Uncharacterized protein</fullName>
    </submittedName>
</protein>
<dbReference type="AlphaFoldDB" id="A0A9N7YH30"/>
<gene>
    <name evidence="2" type="ORF">PLEPLA_LOCUS14373</name>
</gene>
<dbReference type="EMBL" id="CADEAL010000889">
    <property type="protein sequence ID" value="CAB1426437.1"/>
    <property type="molecule type" value="Genomic_DNA"/>
</dbReference>
<evidence type="ECO:0000256" key="1">
    <source>
        <dbReference type="SAM" id="MobiDB-lite"/>
    </source>
</evidence>
<comment type="caution">
    <text evidence="2">The sequence shown here is derived from an EMBL/GenBank/DDBJ whole genome shotgun (WGS) entry which is preliminary data.</text>
</comment>